<protein>
    <recommendedName>
        <fullName evidence="2 8">Transcription elongation factor GreA</fullName>
    </recommendedName>
    <alternativeName>
        <fullName evidence="7 8">Transcript cleavage factor GreA</fullName>
    </alternativeName>
</protein>
<dbReference type="AlphaFoldDB" id="A0A2M8QCS4"/>
<dbReference type="InterPro" id="IPR023459">
    <property type="entry name" value="Tscrpt_elong_fac_GreA/B_fam"/>
</dbReference>
<dbReference type="InterPro" id="IPR022691">
    <property type="entry name" value="Tscrpt_elong_fac_GreA/B_N"/>
</dbReference>
<evidence type="ECO:0000256" key="5">
    <source>
        <dbReference type="ARBA" id="ARBA00023163"/>
    </source>
</evidence>
<evidence type="ECO:0000256" key="7">
    <source>
        <dbReference type="ARBA" id="ARBA00030776"/>
    </source>
</evidence>
<dbReference type="GO" id="GO:0070063">
    <property type="term" value="F:RNA polymerase binding"/>
    <property type="evidence" value="ECO:0007669"/>
    <property type="project" value="InterPro"/>
</dbReference>
<comment type="similarity">
    <text evidence="1 8 9">Belongs to the GreA/GreB family.</text>
</comment>
<dbReference type="Proteomes" id="UP000230790">
    <property type="component" value="Unassembled WGS sequence"/>
</dbReference>
<dbReference type="Pfam" id="PF03449">
    <property type="entry name" value="GreA_GreB_N"/>
    <property type="match status" value="1"/>
</dbReference>
<keyword evidence="4 8" id="KW-0238">DNA-binding</keyword>
<dbReference type="GO" id="GO:0003677">
    <property type="term" value="F:DNA binding"/>
    <property type="evidence" value="ECO:0007669"/>
    <property type="project" value="UniProtKB-UniRule"/>
</dbReference>
<evidence type="ECO:0000259" key="11">
    <source>
        <dbReference type="Pfam" id="PF03449"/>
    </source>
</evidence>
<comment type="caution">
    <text evidence="12">The sequence shown here is derived from an EMBL/GenBank/DDBJ whole genome shotgun (WGS) entry which is preliminary data.</text>
</comment>
<dbReference type="PIRSF" id="PIRSF006092">
    <property type="entry name" value="GreA_GreB"/>
    <property type="match status" value="1"/>
</dbReference>
<evidence type="ECO:0000259" key="10">
    <source>
        <dbReference type="Pfam" id="PF01272"/>
    </source>
</evidence>
<accession>A0A2M8QCS4</accession>
<dbReference type="InterPro" id="IPR036805">
    <property type="entry name" value="Tscrpt_elong_fac_GreA/B_N_sf"/>
</dbReference>
<feature type="domain" description="Transcription elongation factor GreA/GreB C-terminal" evidence="10">
    <location>
        <begin position="88"/>
        <end position="161"/>
    </location>
</feature>
<dbReference type="InterPro" id="IPR001437">
    <property type="entry name" value="Tscrpt_elong_fac_GreA/B_C"/>
</dbReference>
<dbReference type="SUPFAM" id="SSF54534">
    <property type="entry name" value="FKBP-like"/>
    <property type="match status" value="1"/>
</dbReference>
<name>A0A2M8QCS4_9CHLR</name>
<dbReference type="PANTHER" id="PTHR30437:SF4">
    <property type="entry name" value="TRANSCRIPTION ELONGATION FACTOR GREA"/>
    <property type="match status" value="1"/>
</dbReference>
<evidence type="ECO:0000313" key="12">
    <source>
        <dbReference type="EMBL" id="PJF47625.1"/>
    </source>
</evidence>
<dbReference type="HAMAP" id="MF_00105">
    <property type="entry name" value="GreA_GreB"/>
    <property type="match status" value="1"/>
</dbReference>
<keyword evidence="5 8" id="KW-0804">Transcription</keyword>
<comment type="function">
    <text evidence="6 8 9">Necessary for efficient RNA polymerase transcription elongation past template-encoded arresting sites. The arresting sites in DNA have the property of trapping a certain fraction of elongating RNA polymerases that pass through, resulting in locked ternary complexes. Cleavage of the nascent transcript by cleavage factors such as GreA or GreB allows the resumption of elongation from the new 3'terminus. GreA releases sequences of 2 to 3 nucleotides.</text>
</comment>
<dbReference type="NCBIfam" id="TIGR01462">
    <property type="entry name" value="greA"/>
    <property type="match status" value="1"/>
</dbReference>
<dbReference type="NCBIfam" id="NF001263">
    <property type="entry name" value="PRK00226.1-4"/>
    <property type="match status" value="1"/>
</dbReference>
<evidence type="ECO:0000256" key="1">
    <source>
        <dbReference type="ARBA" id="ARBA00008213"/>
    </source>
</evidence>
<dbReference type="PANTHER" id="PTHR30437">
    <property type="entry name" value="TRANSCRIPTION ELONGATION FACTOR GREA"/>
    <property type="match status" value="1"/>
</dbReference>
<sequence>MSSPHNSNKVYLTPEGAQKLRDELAYLRDVKRPELAERLRFAIQQGDLSENADYTAAKEEQGFLEGRILALERMLADCIILDEAANDQEEVRMGSRVTVVEDGFDDRETFQIVGVAEADPMNGKISNASPLGQALLGKRVGAKVRVVTPAGTTIFKILAVE</sequence>
<evidence type="ECO:0000256" key="9">
    <source>
        <dbReference type="RuleBase" id="RU000556"/>
    </source>
</evidence>
<keyword evidence="12" id="KW-0251">Elongation factor</keyword>
<dbReference type="SUPFAM" id="SSF46557">
    <property type="entry name" value="GreA transcript cleavage protein, N-terminal domain"/>
    <property type="match status" value="1"/>
</dbReference>
<evidence type="ECO:0000256" key="6">
    <source>
        <dbReference type="ARBA" id="ARBA00024916"/>
    </source>
</evidence>
<evidence type="ECO:0000256" key="4">
    <source>
        <dbReference type="ARBA" id="ARBA00023125"/>
    </source>
</evidence>
<dbReference type="GO" id="GO:0006354">
    <property type="term" value="P:DNA-templated transcription elongation"/>
    <property type="evidence" value="ECO:0007669"/>
    <property type="project" value="TreeGrafter"/>
</dbReference>
<dbReference type="InterPro" id="IPR036953">
    <property type="entry name" value="GreA/GreB_C_sf"/>
</dbReference>
<feature type="domain" description="Transcription elongation factor GreA/GreB N-terminal" evidence="11">
    <location>
        <begin position="10"/>
        <end position="79"/>
    </location>
</feature>
<proteinExistence type="inferred from homology"/>
<dbReference type="Gene3D" id="1.10.287.180">
    <property type="entry name" value="Transcription elongation factor, GreA/GreB, N-terminal domain"/>
    <property type="match status" value="1"/>
</dbReference>
<keyword evidence="3 8" id="KW-0805">Transcription regulation</keyword>
<gene>
    <name evidence="8" type="primary">greA</name>
    <name evidence="12" type="ORF">CUN48_07625</name>
</gene>
<dbReference type="InterPro" id="IPR028624">
    <property type="entry name" value="Tscrpt_elong_fac_GreA/B"/>
</dbReference>
<dbReference type="InterPro" id="IPR006359">
    <property type="entry name" value="Tscrpt_elong_fac_GreA"/>
</dbReference>
<dbReference type="FunFam" id="3.10.50.30:FF:000001">
    <property type="entry name" value="Transcription elongation factor GreA"/>
    <property type="match status" value="1"/>
</dbReference>
<dbReference type="GO" id="GO:0003746">
    <property type="term" value="F:translation elongation factor activity"/>
    <property type="evidence" value="ECO:0007669"/>
    <property type="project" value="UniProtKB-KW"/>
</dbReference>
<dbReference type="PROSITE" id="PS00829">
    <property type="entry name" value="GREAB_1"/>
    <property type="match status" value="1"/>
</dbReference>
<evidence type="ECO:0000256" key="3">
    <source>
        <dbReference type="ARBA" id="ARBA00023015"/>
    </source>
</evidence>
<dbReference type="Pfam" id="PF01272">
    <property type="entry name" value="GreA_GreB"/>
    <property type="match status" value="1"/>
</dbReference>
<dbReference type="Gene3D" id="3.10.50.30">
    <property type="entry name" value="Transcription elongation factor, GreA/GreB, C-terminal domain"/>
    <property type="match status" value="1"/>
</dbReference>
<dbReference type="EMBL" id="PGTN01000040">
    <property type="protein sequence ID" value="PJF47625.1"/>
    <property type="molecule type" value="Genomic_DNA"/>
</dbReference>
<organism evidence="12 13">
    <name type="scientific">Candidatus Thermofonsia Clade 3 bacterium</name>
    <dbReference type="NCBI Taxonomy" id="2364212"/>
    <lineage>
        <taxon>Bacteria</taxon>
        <taxon>Bacillati</taxon>
        <taxon>Chloroflexota</taxon>
        <taxon>Candidatus Thermofontia</taxon>
        <taxon>Candidatus Thermofonsia Clade 3</taxon>
    </lineage>
</organism>
<dbReference type="GO" id="GO:0032784">
    <property type="term" value="P:regulation of DNA-templated transcription elongation"/>
    <property type="evidence" value="ECO:0007669"/>
    <property type="project" value="UniProtKB-UniRule"/>
</dbReference>
<keyword evidence="12" id="KW-0648">Protein biosynthesis</keyword>
<evidence type="ECO:0000256" key="8">
    <source>
        <dbReference type="HAMAP-Rule" id="MF_00105"/>
    </source>
</evidence>
<reference evidence="12 13" key="1">
    <citation type="submission" date="2017-11" db="EMBL/GenBank/DDBJ databases">
        <title>Evolution of Phototrophy in the Chloroflexi Phylum Driven by Horizontal Gene Transfer.</title>
        <authorList>
            <person name="Ward L.M."/>
            <person name="Hemp J."/>
            <person name="Shih P.M."/>
            <person name="Mcglynn S.E."/>
            <person name="Fischer W."/>
        </authorList>
    </citation>
    <scope>NUCLEOTIDE SEQUENCE [LARGE SCALE GENOMIC DNA]</scope>
    <source>
        <strain evidence="12">JP3_7</strain>
    </source>
</reference>
<evidence type="ECO:0000256" key="2">
    <source>
        <dbReference type="ARBA" id="ARBA00013729"/>
    </source>
</evidence>
<evidence type="ECO:0000313" key="13">
    <source>
        <dbReference type="Proteomes" id="UP000230790"/>
    </source>
</evidence>
<dbReference type="FunFam" id="1.10.287.180:FF:000001">
    <property type="entry name" value="Transcription elongation factor GreA"/>
    <property type="match status" value="1"/>
</dbReference>
<dbReference type="InterPro" id="IPR018151">
    <property type="entry name" value="TF_GreA/GreB_CS"/>
</dbReference>